<comment type="caution">
    <text evidence="1">The sequence shown here is derived from an EMBL/GenBank/DDBJ whole genome shotgun (WGS) entry which is preliminary data.</text>
</comment>
<organism evidence="1 2">
    <name type="scientific">Brucella intermedia GD04153</name>
    <dbReference type="NCBI Taxonomy" id="2975438"/>
    <lineage>
        <taxon>Bacteria</taxon>
        <taxon>Pseudomonadati</taxon>
        <taxon>Pseudomonadota</taxon>
        <taxon>Alphaproteobacteria</taxon>
        <taxon>Hyphomicrobiales</taxon>
        <taxon>Brucellaceae</taxon>
        <taxon>Brucella/Ochrobactrum group</taxon>
        <taxon>Brucella</taxon>
    </lineage>
</organism>
<accession>A0AA42H5U8</accession>
<gene>
    <name evidence="1" type="ORF">N7376_24810</name>
</gene>
<protein>
    <submittedName>
        <fullName evidence="1">Uncharacterized protein</fullName>
    </submittedName>
</protein>
<evidence type="ECO:0000313" key="1">
    <source>
        <dbReference type="EMBL" id="MDH0127182.1"/>
    </source>
</evidence>
<evidence type="ECO:0000313" key="2">
    <source>
        <dbReference type="Proteomes" id="UP001158087"/>
    </source>
</evidence>
<dbReference type="AlphaFoldDB" id="A0AA42H5U8"/>
<sequence length="79" mass="8506">MTDLDLLNKVASAIEKCGWEDVDIADMYIVMAEAAISTIQIELLVPTEAMKAAARPITTDLASELWIAMLAASPVALEQ</sequence>
<reference evidence="1" key="1">
    <citation type="submission" date="2022-09" db="EMBL/GenBank/DDBJ databases">
        <title>Intensive care unit water sources are persistently colonized with multi-drug resistant bacteria and are the site of extensive horizontal gene transfer of antibiotic resistance genes.</title>
        <authorList>
            <person name="Diorio-Toth L."/>
        </authorList>
    </citation>
    <scope>NUCLEOTIDE SEQUENCE</scope>
    <source>
        <strain evidence="1">GD04153</strain>
    </source>
</reference>
<proteinExistence type="predicted"/>
<name>A0AA42H5U8_9HYPH</name>
<dbReference type="EMBL" id="JAODYY010000040">
    <property type="protein sequence ID" value="MDH0127182.1"/>
    <property type="molecule type" value="Genomic_DNA"/>
</dbReference>
<dbReference type="Proteomes" id="UP001158087">
    <property type="component" value="Unassembled WGS sequence"/>
</dbReference>